<gene>
    <name evidence="2" type="ORF">KQI86_12165</name>
</gene>
<reference evidence="2 3" key="1">
    <citation type="submission" date="2021-06" db="EMBL/GenBank/DDBJ databases">
        <authorList>
            <person name="Sun Q."/>
            <person name="Li D."/>
        </authorList>
    </citation>
    <scope>NUCLEOTIDE SEQUENCE [LARGE SCALE GENOMIC DNA]</scope>
    <source>
        <strain evidence="2 3">MSJ-11</strain>
    </source>
</reference>
<evidence type="ECO:0000313" key="2">
    <source>
        <dbReference type="EMBL" id="MBU5485089.1"/>
    </source>
</evidence>
<keyword evidence="1" id="KW-0812">Transmembrane</keyword>
<evidence type="ECO:0000313" key="3">
    <source>
        <dbReference type="Proteomes" id="UP000726170"/>
    </source>
</evidence>
<comment type="caution">
    <text evidence="2">The sequence shown here is derived from an EMBL/GenBank/DDBJ whole genome shotgun (WGS) entry which is preliminary data.</text>
</comment>
<sequence>MKKKIFFIIPIVTVILLCTYFFIRKNYIDNKQSLKYHTKKINEINSSTNSLIKEDNINIDKSKEELPKIISELVIVKNNLTSLTPSDKEIKLKNDIIKGVNNNIHIYEQLLSIFNNPKGKDIDKSFENVKKYKKECLKYYPLEEKSLKYIDLSIYHIEGLIRENKDKEIHHSHYKDFIDNLDGILSSFIEIKIDFLSYRDDIDDNKLTYDEVINTLDYVTSEFEEVKSNFSKISVPNQGVECYKLFSKILDYYSSYLKSFEYAINKELEAIKNDSSITVANSNYLYTESNLNYKLMNSNYNDFIKIYLDFKKENEK</sequence>
<accession>A0ABS6EIQ8</accession>
<name>A0ABS6EIQ8_9CLOT</name>
<proteinExistence type="predicted"/>
<organism evidence="2 3">
    <name type="scientific">Clostridium mobile</name>
    <dbReference type="NCBI Taxonomy" id="2841512"/>
    <lineage>
        <taxon>Bacteria</taxon>
        <taxon>Bacillati</taxon>
        <taxon>Bacillota</taxon>
        <taxon>Clostridia</taxon>
        <taxon>Eubacteriales</taxon>
        <taxon>Clostridiaceae</taxon>
        <taxon>Clostridium</taxon>
    </lineage>
</organism>
<keyword evidence="1" id="KW-0472">Membrane</keyword>
<keyword evidence="1" id="KW-1133">Transmembrane helix</keyword>
<protein>
    <submittedName>
        <fullName evidence="2">Uncharacterized protein</fullName>
    </submittedName>
</protein>
<evidence type="ECO:0000256" key="1">
    <source>
        <dbReference type="SAM" id="Phobius"/>
    </source>
</evidence>
<feature type="transmembrane region" description="Helical" evidence="1">
    <location>
        <begin position="5"/>
        <end position="23"/>
    </location>
</feature>
<dbReference type="EMBL" id="JAHLQF010000003">
    <property type="protein sequence ID" value="MBU5485089.1"/>
    <property type="molecule type" value="Genomic_DNA"/>
</dbReference>
<keyword evidence="3" id="KW-1185">Reference proteome</keyword>
<dbReference type="Proteomes" id="UP000726170">
    <property type="component" value="Unassembled WGS sequence"/>
</dbReference>
<dbReference type="RefSeq" id="WP_216439661.1">
    <property type="nucleotide sequence ID" value="NZ_JAHLQF010000003.1"/>
</dbReference>